<dbReference type="EMBL" id="CADIKH010000027">
    <property type="protein sequence ID" value="CAB3765420.1"/>
    <property type="molecule type" value="Genomic_DNA"/>
</dbReference>
<dbReference type="Proteomes" id="UP000494363">
    <property type="component" value="Unassembled WGS sequence"/>
</dbReference>
<sequence length="167" mass="18593">MNVADLSGLALDYWVARSLHDFVREIHFTDSGRTVSIRGNVWGRPWDGRFTPSTSWEVAAVVFDRARRIEVRERLRSGAVHCVAEFEGDDDMDGQRVAQARGESLRIAMLRAFVASRFGDTVDDVLRQSQALFGMRAEPVGEQTAMSAIDDPPMPDAQIGDIKSAPR</sequence>
<accession>A0A6J5EFM4</accession>
<organism evidence="2 3">
    <name type="scientific">Paraburkholderia humisilvae</name>
    <dbReference type="NCBI Taxonomy" id="627669"/>
    <lineage>
        <taxon>Bacteria</taxon>
        <taxon>Pseudomonadati</taxon>
        <taxon>Pseudomonadota</taxon>
        <taxon>Betaproteobacteria</taxon>
        <taxon>Burkholderiales</taxon>
        <taxon>Burkholderiaceae</taxon>
        <taxon>Paraburkholderia</taxon>
    </lineage>
</organism>
<dbReference type="RefSeq" id="WP_175229228.1">
    <property type="nucleotide sequence ID" value="NZ_CADIKH010000027.1"/>
</dbReference>
<reference evidence="2 3" key="1">
    <citation type="submission" date="2020-04" db="EMBL/GenBank/DDBJ databases">
        <authorList>
            <person name="De Canck E."/>
        </authorList>
    </citation>
    <scope>NUCLEOTIDE SEQUENCE [LARGE SCALE GENOMIC DNA]</scope>
    <source>
        <strain evidence="2 3">LMG 29542</strain>
    </source>
</reference>
<dbReference type="AlphaFoldDB" id="A0A6J5EFM4"/>
<feature type="region of interest" description="Disordered" evidence="1">
    <location>
        <begin position="145"/>
        <end position="167"/>
    </location>
</feature>
<evidence type="ECO:0008006" key="4">
    <source>
        <dbReference type="Google" id="ProtNLM"/>
    </source>
</evidence>
<protein>
    <recommendedName>
        <fullName evidence="4">DUF2591 domain-containing protein</fullName>
    </recommendedName>
</protein>
<gene>
    <name evidence="2" type="ORF">LMG29542_05131</name>
</gene>
<dbReference type="InterPro" id="IPR019701">
    <property type="entry name" value="Phage_P22_NinX"/>
</dbReference>
<proteinExistence type="predicted"/>
<evidence type="ECO:0000313" key="3">
    <source>
        <dbReference type="Proteomes" id="UP000494363"/>
    </source>
</evidence>
<evidence type="ECO:0000313" key="2">
    <source>
        <dbReference type="EMBL" id="CAB3765420.1"/>
    </source>
</evidence>
<keyword evidence="3" id="KW-1185">Reference proteome</keyword>
<dbReference type="Pfam" id="PF10765">
    <property type="entry name" value="Phage_P22_NinX"/>
    <property type="match status" value="1"/>
</dbReference>
<name>A0A6J5EFM4_9BURK</name>
<evidence type="ECO:0000256" key="1">
    <source>
        <dbReference type="SAM" id="MobiDB-lite"/>
    </source>
</evidence>